<comment type="caution">
    <text evidence="5">The sequence shown here is derived from an EMBL/GenBank/DDBJ whole genome shotgun (WGS) entry which is preliminary data.</text>
</comment>
<evidence type="ECO:0000256" key="2">
    <source>
        <dbReference type="ARBA" id="ARBA00022980"/>
    </source>
</evidence>
<dbReference type="InterPro" id="IPR018254">
    <property type="entry name" value="Ribosomal_uL29_CS"/>
</dbReference>
<dbReference type="OrthoDB" id="528635at2759"/>
<organism evidence="5 6">
    <name type="scientific">Tribonema minus</name>
    <dbReference type="NCBI Taxonomy" id="303371"/>
    <lineage>
        <taxon>Eukaryota</taxon>
        <taxon>Sar</taxon>
        <taxon>Stramenopiles</taxon>
        <taxon>Ochrophyta</taxon>
        <taxon>PX clade</taxon>
        <taxon>Xanthophyceae</taxon>
        <taxon>Tribonematales</taxon>
        <taxon>Tribonemataceae</taxon>
        <taxon>Tribonema</taxon>
    </lineage>
</organism>
<dbReference type="AlphaFoldDB" id="A0A835ZB13"/>
<gene>
    <name evidence="5" type="ORF">JKP88DRAFT_269590</name>
</gene>
<dbReference type="HAMAP" id="MF_00374">
    <property type="entry name" value="Ribosomal_uL29"/>
    <property type="match status" value="1"/>
</dbReference>
<dbReference type="Gene3D" id="6.10.250.3450">
    <property type="match status" value="1"/>
</dbReference>
<dbReference type="InterPro" id="IPR001854">
    <property type="entry name" value="Ribosomal_uL29"/>
</dbReference>
<evidence type="ECO:0000313" key="5">
    <source>
        <dbReference type="EMBL" id="KAG5186919.1"/>
    </source>
</evidence>
<dbReference type="GO" id="GO:0003729">
    <property type="term" value="F:mRNA binding"/>
    <property type="evidence" value="ECO:0007669"/>
    <property type="project" value="TreeGrafter"/>
</dbReference>
<dbReference type="Proteomes" id="UP000664859">
    <property type="component" value="Unassembled WGS sequence"/>
</dbReference>
<protein>
    <submittedName>
        <fullName evidence="5">Ribosomal L29 protein-domain-containing protein</fullName>
    </submittedName>
</protein>
<evidence type="ECO:0000256" key="4">
    <source>
        <dbReference type="SAM" id="Coils"/>
    </source>
</evidence>
<reference evidence="5" key="1">
    <citation type="submission" date="2021-02" db="EMBL/GenBank/DDBJ databases">
        <title>First Annotated Genome of the Yellow-green Alga Tribonema minus.</title>
        <authorList>
            <person name="Mahan K.M."/>
        </authorList>
    </citation>
    <scope>NUCLEOTIDE SEQUENCE</scope>
    <source>
        <strain evidence="5">UTEX B ZZ1240</strain>
    </source>
</reference>
<dbReference type="Gene3D" id="1.10.287.310">
    <property type="match status" value="1"/>
</dbReference>
<dbReference type="PANTHER" id="PTHR45722">
    <property type="entry name" value="60S RIBOSOMAL PROTEIN L35"/>
    <property type="match status" value="1"/>
</dbReference>
<proteinExistence type="inferred from homology"/>
<evidence type="ECO:0000256" key="3">
    <source>
        <dbReference type="ARBA" id="ARBA00023274"/>
    </source>
</evidence>
<dbReference type="GO" id="GO:0006412">
    <property type="term" value="P:translation"/>
    <property type="evidence" value="ECO:0007669"/>
    <property type="project" value="InterPro"/>
</dbReference>
<dbReference type="GO" id="GO:0000463">
    <property type="term" value="P:maturation of LSU-rRNA from tricistronic rRNA transcript (SSU-rRNA, 5.8S rRNA, LSU-rRNA)"/>
    <property type="evidence" value="ECO:0007669"/>
    <property type="project" value="InterPro"/>
</dbReference>
<dbReference type="Pfam" id="PF00831">
    <property type="entry name" value="Ribosomal_L29"/>
    <property type="match status" value="1"/>
</dbReference>
<dbReference type="SUPFAM" id="SSF46561">
    <property type="entry name" value="Ribosomal protein L29 (L29p)"/>
    <property type="match status" value="1"/>
</dbReference>
<dbReference type="PROSITE" id="PS00579">
    <property type="entry name" value="RIBOSOMAL_L29"/>
    <property type="match status" value="1"/>
</dbReference>
<dbReference type="InterPro" id="IPR045059">
    <property type="entry name" value="Ribosomal_uL29_euk"/>
</dbReference>
<keyword evidence="6" id="KW-1185">Reference proteome</keyword>
<keyword evidence="2" id="KW-0689">Ribosomal protein</keyword>
<evidence type="ECO:0000313" key="6">
    <source>
        <dbReference type="Proteomes" id="UP000664859"/>
    </source>
</evidence>
<sequence>MGKLRAHELTKRSKSDLEGQLEELKKELAQLRVAQHLGGTAASKLAKIKVVRKNIARVLTVYNQTQKAALRVQYKNAKYMPLDLRPKKTRAIRRRLTTAQLTKKTVRVQKREANFPRRRYALKA</sequence>
<keyword evidence="3" id="KW-0687">Ribonucleoprotein</keyword>
<dbReference type="EMBL" id="JAFCMP010000101">
    <property type="protein sequence ID" value="KAG5186919.1"/>
    <property type="molecule type" value="Genomic_DNA"/>
</dbReference>
<accession>A0A835ZB13</accession>
<dbReference type="FunFam" id="1.10.287.310:FF:000002">
    <property type="entry name" value="60S ribosomal protein L35"/>
    <property type="match status" value="1"/>
</dbReference>
<dbReference type="GO" id="GO:0022625">
    <property type="term" value="C:cytosolic large ribosomal subunit"/>
    <property type="evidence" value="ECO:0007669"/>
    <property type="project" value="InterPro"/>
</dbReference>
<evidence type="ECO:0000256" key="1">
    <source>
        <dbReference type="ARBA" id="ARBA00009254"/>
    </source>
</evidence>
<dbReference type="InterPro" id="IPR036049">
    <property type="entry name" value="Ribosomal_uL29_sf"/>
</dbReference>
<dbReference type="NCBIfam" id="TIGR00012">
    <property type="entry name" value="L29"/>
    <property type="match status" value="1"/>
</dbReference>
<comment type="similarity">
    <text evidence="1">Belongs to the universal ribosomal protein uL29 family.</text>
</comment>
<keyword evidence="4" id="KW-0175">Coiled coil</keyword>
<feature type="coiled-coil region" evidence="4">
    <location>
        <begin position="7"/>
        <end position="34"/>
    </location>
</feature>
<dbReference type="PANTHER" id="PTHR45722:SF2">
    <property type="entry name" value="LARGE RIBOSOMAL SUBUNIT PROTEIN UL29-RELATED"/>
    <property type="match status" value="1"/>
</dbReference>
<dbReference type="FunFam" id="6.10.250.3450:FF:000001">
    <property type="entry name" value="60S ribosomal protein L35"/>
    <property type="match status" value="1"/>
</dbReference>
<dbReference type="GO" id="GO:0003735">
    <property type="term" value="F:structural constituent of ribosome"/>
    <property type="evidence" value="ECO:0007669"/>
    <property type="project" value="InterPro"/>
</dbReference>
<dbReference type="CDD" id="cd00427">
    <property type="entry name" value="Ribosomal_L29_HIP"/>
    <property type="match status" value="1"/>
</dbReference>
<name>A0A835ZB13_9STRA</name>